<feature type="region of interest" description="Disordered" evidence="1">
    <location>
        <begin position="263"/>
        <end position="347"/>
    </location>
</feature>
<name>C5L3Q5_PERM5</name>
<evidence type="ECO:0000313" key="3">
    <source>
        <dbReference type="Proteomes" id="UP000007800"/>
    </source>
</evidence>
<dbReference type="Proteomes" id="UP000007800">
    <property type="component" value="Unassembled WGS sequence"/>
</dbReference>
<feature type="compositionally biased region" description="Basic and acidic residues" evidence="1">
    <location>
        <begin position="300"/>
        <end position="328"/>
    </location>
</feature>
<sequence length="347" mass="38816">MTPSTAALSFEDVVKVEFDFAVRTVKRAAIKFSEVDDTVDADSTSLAASPPGSHHLGALIQALISELRGRKPHVGRELLHAVSHELVLYGHLRSLEFYEGLGKSITNRQKMQFIFRGMQDPSFDGDFVEIFPDLVGCGVISVEKASLYTLRREPYNLSEEQTRRLVLELVENVCDDVDQTVAMVRRMYHPSEVAESNACWDAIMETMFFDDIVRLSSQQEEDVRKTICGVFPEASEAVEKWIQRREEEGDTDSLDSFVVSDLDEFDDDSDGATEATTASVEGEGAIEEDDVDNYMSAVDNEERAVEASTEGHGRLRKARDVPTRRDGIDFSSTADNNTRSNSENDYE</sequence>
<dbReference type="InParanoid" id="C5L3Q5"/>
<evidence type="ECO:0000256" key="1">
    <source>
        <dbReference type="SAM" id="MobiDB-lite"/>
    </source>
</evidence>
<dbReference type="AlphaFoldDB" id="C5L3Q5"/>
<dbReference type="EMBL" id="GG678922">
    <property type="protein sequence ID" value="EER08634.1"/>
    <property type="molecule type" value="Genomic_DNA"/>
</dbReference>
<dbReference type="OrthoDB" id="1878647at2759"/>
<protein>
    <submittedName>
        <fullName evidence="2">Uncharacterized protein</fullName>
    </submittedName>
</protein>
<dbReference type="RefSeq" id="XP_002776818.1">
    <property type="nucleotide sequence ID" value="XM_002776772.1"/>
</dbReference>
<reference evidence="2 3" key="1">
    <citation type="submission" date="2008-07" db="EMBL/GenBank/DDBJ databases">
        <authorList>
            <person name="El-Sayed N."/>
            <person name="Caler E."/>
            <person name="Inman J."/>
            <person name="Amedeo P."/>
            <person name="Hass B."/>
            <person name="Wortman J."/>
        </authorList>
    </citation>
    <scope>NUCLEOTIDE SEQUENCE [LARGE SCALE GENOMIC DNA]</scope>
    <source>
        <strain evidence="3">ATCC 50983 / TXsc</strain>
    </source>
</reference>
<gene>
    <name evidence="2" type="ORF">Pmar_PMAR017689</name>
</gene>
<keyword evidence="3" id="KW-1185">Reference proteome</keyword>
<evidence type="ECO:0000313" key="2">
    <source>
        <dbReference type="EMBL" id="EER08634.1"/>
    </source>
</evidence>
<organism evidence="3">
    <name type="scientific">Perkinsus marinus (strain ATCC 50983 / TXsc)</name>
    <dbReference type="NCBI Taxonomy" id="423536"/>
    <lineage>
        <taxon>Eukaryota</taxon>
        <taxon>Sar</taxon>
        <taxon>Alveolata</taxon>
        <taxon>Perkinsozoa</taxon>
        <taxon>Perkinsea</taxon>
        <taxon>Perkinsida</taxon>
        <taxon>Perkinsidae</taxon>
        <taxon>Perkinsus</taxon>
    </lineage>
</organism>
<dbReference type="GeneID" id="9042472"/>
<feature type="compositionally biased region" description="Polar residues" evidence="1">
    <location>
        <begin position="330"/>
        <end position="347"/>
    </location>
</feature>
<accession>C5L3Q5</accession>
<proteinExistence type="predicted"/>